<dbReference type="AlphaFoldDB" id="A0A2N5Y1J4"/>
<gene>
    <name evidence="3" type="ORF">CWI75_10820</name>
</gene>
<dbReference type="Gene3D" id="3.40.50.720">
    <property type="entry name" value="NAD(P)-binding Rossmann-like Domain"/>
    <property type="match status" value="1"/>
</dbReference>
<keyword evidence="4" id="KW-1185">Reference proteome</keyword>
<dbReference type="GO" id="GO:0000166">
    <property type="term" value="F:nucleotide binding"/>
    <property type="evidence" value="ECO:0007669"/>
    <property type="project" value="InterPro"/>
</dbReference>
<protein>
    <submittedName>
        <fullName evidence="3">UDP-N-acetyl-D-glucosamine dehydrogenase</fullName>
    </submittedName>
</protein>
<evidence type="ECO:0000259" key="2">
    <source>
        <dbReference type="Pfam" id="PF22725"/>
    </source>
</evidence>
<dbReference type="Pfam" id="PF22725">
    <property type="entry name" value="GFO_IDH_MocA_C3"/>
    <property type="match status" value="1"/>
</dbReference>
<evidence type="ECO:0000259" key="1">
    <source>
        <dbReference type="Pfam" id="PF01408"/>
    </source>
</evidence>
<feature type="domain" description="GFO/IDH/MocA-like oxidoreductase" evidence="2">
    <location>
        <begin position="157"/>
        <end position="226"/>
    </location>
</feature>
<dbReference type="InterPro" id="IPR051450">
    <property type="entry name" value="Gfo/Idh/MocA_Oxidoreductases"/>
</dbReference>
<evidence type="ECO:0000313" key="3">
    <source>
        <dbReference type="EMBL" id="PLW82262.1"/>
    </source>
</evidence>
<dbReference type="RefSeq" id="WP_101521514.1">
    <property type="nucleotide sequence ID" value="NZ_PKLZ01000008.1"/>
</dbReference>
<dbReference type="EMBL" id="PKLZ01000008">
    <property type="protein sequence ID" value="PLW82262.1"/>
    <property type="molecule type" value="Genomic_DNA"/>
</dbReference>
<proteinExistence type="predicted"/>
<dbReference type="InterPro" id="IPR036291">
    <property type="entry name" value="NAD(P)-bd_dom_sf"/>
</dbReference>
<dbReference type="Gene3D" id="3.30.360.10">
    <property type="entry name" value="Dihydrodipicolinate Reductase, domain 2"/>
    <property type="match status" value="1"/>
</dbReference>
<evidence type="ECO:0000313" key="4">
    <source>
        <dbReference type="Proteomes" id="UP000234845"/>
    </source>
</evidence>
<dbReference type="Proteomes" id="UP000234845">
    <property type="component" value="Unassembled WGS sequence"/>
</dbReference>
<dbReference type="PANTHER" id="PTHR43377:SF1">
    <property type="entry name" value="BILIVERDIN REDUCTASE A"/>
    <property type="match status" value="1"/>
</dbReference>
<dbReference type="InterPro" id="IPR000683">
    <property type="entry name" value="Gfo/Idh/MocA-like_OxRdtase_N"/>
</dbReference>
<accession>A0A2N5Y1J4</accession>
<dbReference type="SUPFAM" id="SSF55347">
    <property type="entry name" value="Glyceraldehyde-3-phosphate dehydrogenase-like, C-terminal domain"/>
    <property type="match status" value="1"/>
</dbReference>
<organism evidence="3 4">
    <name type="scientific">Kineobactrum sediminis</name>
    <dbReference type="NCBI Taxonomy" id="1905677"/>
    <lineage>
        <taxon>Bacteria</taxon>
        <taxon>Pseudomonadati</taxon>
        <taxon>Pseudomonadota</taxon>
        <taxon>Gammaproteobacteria</taxon>
        <taxon>Cellvibrionales</taxon>
        <taxon>Halieaceae</taxon>
        <taxon>Kineobactrum</taxon>
    </lineage>
</organism>
<sequence length="330" mass="35943">MKPLRAAVVGAGHLGNFHAQKYCRSTATRLAAVVDVIPARAHQIARHSNARVYSDHRRLSGQVDIASVTVPTVHHYNVVRDLLEAGIHVLVEKPFTATLAEGRDLLALSESVNRILQVGHIEQFNAVTRAIRQHIDEPMFIESCRISPFQLRGTDVNVVLDLMIHDIDLIHSLVNAPIRHIHASGGVVLSSQIDIANARIQFENGCVANVTASRVSKKSERSMRIFQANSYLSADFIKQTLALYSKSGTVITDDIDPESILSTSVKISPGDALEAEIDDFVGSVQTGRAPLVSGREGLQALEIAFDIMRQLESNPLPGQRPRLHVAGAGS</sequence>
<reference evidence="4" key="1">
    <citation type="submission" date="2017-11" db="EMBL/GenBank/DDBJ databases">
        <title>The draft genome sequence of Chromatocurvus sp. F02.</title>
        <authorList>
            <person name="Du Z.-J."/>
            <person name="Chang Y.-Q."/>
        </authorList>
    </citation>
    <scope>NUCLEOTIDE SEQUENCE [LARGE SCALE GENOMIC DNA]</scope>
    <source>
        <strain evidence="4">F02</strain>
    </source>
</reference>
<dbReference type="InterPro" id="IPR055170">
    <property type="entry name" value="GFO_IDH_MocA-like_dom"/>
</dbReference>
<dbReference type="SUPFAM" id="SSF51735">
    <property type="entry name" value="NAD(P)-binding Rossmann-fold domains"/>
    <property type="match status" value="1"/>
</dbReference>
<feature type="domain" description="Gfo/Idh/MocA-like oxidoreductase N-terminal" evidence="1">
    <location>
        <begin position="4"/>
        <end position="120"/>
    </location>
</feature>
<comment type="caution">
    <text evidence="3">The sequence shown here is derived from an EMBL/GenBank/DDBJ whole genome shotgun (WGS) entry which is preliminary data.</text>
</comment>
<dbReference type="OrthoDB" id="9792935at2"/>
<dbReference type="PANTHER" id="PTHR43377">
    <property type="entry name" value="BILIVERDIN REDUCTASE A"/>
    <property type="match status" value="1"/>
</dbReference>
<name>A0A2N5Y1J4_9GAMM</name>
<dbReference type="Pfam" id="PF01408">
    <property type="entry name" value="GFO_IDH_MocA"/>
    <property type="match status" value="1"/>
</dbReference>